<dbReference type="KEGG" id="alv:Alvin_1274"/>
<accession>D3RSQ4</accession>
<evidence type="ECO:0000256" key="3">
    <source>
        <dbReference type="ARBA" id="ARBA00023237"/>
    </source>
</evidence>
<dbReference type="InterPro" id="IPR002372">
    <property type="entry name" value="PQQ_rpt_dom"/>
</dbReference>
<dbReference type="HOGENOM" id="CLU_027480_0_1_6"/>
<dbReference type="InterPro" id="IPR017687">
    <property type="entry name" value="BamB"/>
</dbReference>
<reference evidence="7 8" key="1">
    <citation type="journal article" date="2011" name="Stand. Genomic Sci.">
        <title>Complete genome sequence of Allochromatium vinosum DSM 180(T).</title>
        <authorList>
            <person name="Weissgerber T."/>
            <person name="Zigann R."/>
            <person name="Bruce D."/>
            <person name="Chang Y.J."/>
            <person name="Detter J.C."/>
            <person name="Han C."/>
            <person name="Hauser L."/>
            <person name="Jeffries C.D."/>
            <person name="Land M."/>
            <person name="Munk A.C."/>
            <person name="Tapia R."/>
            <person name="Dahl C."/>
        </authorList>
    </citation>
    <scope>NUCLEOTIDE SEQUENCE [LARGE SCALE GENOMIC DNA]</scope>
    <source>
        <strain evidence="8">ATCC 17899 / DSM 180 / NBRC 103801 / NCIMB 10441 / D</strain>
    </source>
</reference>
<feature type="region of interest" description="Disordered" evidence="5">
    <location>
        <begin position="393"/>
        <end position="433"/>
    </location>
</feature>
<proteinExistence type="inferred from homology"/>
<comment type="subunit">
    <text evidence="4">Part of the Bam complex.</text>
</comment>
<dbReference type="STRING" id="572477.Alvin_1274"/>
<gene>
    <name evidence="4" type="primary">bamB</name>
    <name evidence="7" type="ordered locus">Alvin_1274</name>
</gene>
<evidence type="ECO:0000256" key="4">
    <source>
        <dbReference type="HAMAP-Rule" id="MF_00923"/>
    </source>
</evidence>
<dbReference type="Pfam" id="PF13360">
    <property type="entry name" value="PQQ_2"/>
    <property type="match status" value="2"/>
</dbReference>
<evidence type="ECO:0000313" key="7">
    <source>
        <dbReference type="EMBL" id="ADC62213.1"/>
    </source>
</evidence>
<dbReference type="GO" id="GO:0043165">
    <property type="term" value="P:Gram-negative-bacterium-type cell outer membrane assembly"/>
    <property type="evidence" value="ECO:0007669"/>
    <property type="project" value="UniProtKB-UniRule"/>
</dbReference>
<evidence type="ECO:0000313" key="8">
    <source>
        <dbReference type="Proteomes" id="UP000001441"/>
    </source>
</evidence>
<dbReference type="PROSITE" id="PS51257">
    <property type="entry name" value="PROKAR_LIPOPROTEIN"/>
    <property type="match status" value="1"/>
</dbReference>
<feature type="domain" description="Pyrrolo-quinoline quinone repeat" evidence="6">
    <location>
        <begin position="87"/>
        <end position="319"/>
    </location>
</feature>
<dbReference type="RefSeq" id="WP_012970487.1">
    <property type="nucleotide sequence ID" value="NC_013851.1"/>
</dbReference>
<evidence type="ECO:0000256" key="2">
    <source>
        <dbReference type="ARBA" id="ARBA00023136"/>
    </source>
</evidence>
<keyword evidence="4" id="KW-0564">Palmitate</keyword>
<dbReference type="GO" id="GO:0009279">
    <property type="term" value="C:cell outer membrane"/>
    <property type="evidence" value="ECO:0007669"/>
    <property type="project" value="UniProtKB-SubCell"/>
</dbReference>
<feature type="compositionally biased region" description="Polar residues" evidence="5">
    <location>
        <begin position="416"/>
        <end position="433"/>
    </location>
</feature>
<dbReference type="PANTHER" id="PTHR34512:SF30">
    <property type="entry name" value="OUTER MEMBRANE PROTEIN ASSEMBLY FACTOR BAMB"/>
    <property type="match status" value="1"/>
</dbReference>
<evidence type="ECO:0000256" key="5">
    <source>
        <dbReference type="SAM" id="MobiDB-lite"/>
    </source>
</evidence>
<comment type="function">
    <text evidence="4">Part of the outer membrane protein assembly complex, which is involved in assembly and insertion of beta-barrel proteins into the outer membrane.</text>
</comment>
<dbReference type="Proteomes" id="UP000001441">
    <property type="component" value="Chromosome"/>
</dbReference>
<keyword evidence="8" id="KW-1185">Reference proteome</keyword>
<dbReference type="eggNOG" id="COG1520">
    <property type="taxonomic scope" value="Bacteria"/>
</dbReference>
<dbReference type="InterPro" id="IPR018391">
    <property type="entry name" value="PQQ_b-propeller_rpt"/>
</dbReference>
<dbReference type="InterPro" id="IPR015943">
    <property type="entry name" value="WD40/YVTN_repeat-like_dom_sf"/>
</dbReference>
<keyword evidence="2 4" id="KW-0472">Membrane</keyword>
<sequence>MMRLRFGSSLLRLSLVLAPALLLAGCGGIPWFGKEKDPTPPSPLPPLAQETRFDTLWSARPTRGTEERRLYLVPALAEGRLYVADARGRVVALAADSGRELWQRDTGLAFSGGPDVAGERLVLGTSQGELVALSTRDGHELWRAQLGSEVLSVPRLGADGRVFVHTLDDSLHGLDAATGQSQWRIDYPPPVLTLRGSSTPALTENGIIVGLSGGKLVKLDPKDGLPIWEVTVSRPSGRSELARIADIDADPVVVGPTVYVGAYNGDLAAVDRELGEVLWRRELSAHAGLVADDGGLYVTDSKDQVWGAEMADGAGRWSQDQLRYRRLTAPALLGERLLVGDFEGYLHLLDKRDGRLVGRMRLTKSGITARPLVAGNRVYVYADDGTLAALTLGATTTPPSAPAAKTPPATRTPAAESSSGTPPSDQTTTQGKR</sequence>
<dbReference type="SUPFAM" id="SSF50998">
    <property type="entry name" value="Quinoprotein alcohol dehydrogenase-like"/>
    <property type="match status" value="1"/>
</dbReference>
<dbReference type="InterPro" id="IPR011047">
    <property type="entry name" value="Quinoprotein_ADH-like_sf"/>
</dbReference>
<dbReference type="Gene3D" id="2.130.10.10">
    <property type="entry name" value="YVTN repeat-like/Quinoprotein amine dehydrogenase"/>
    <property type="match status" value="1"/>
</dbReference>
<feature type="compositionally biased region" description="Low complexity" evidence="5">
    <location>
        <begin position="393"/>
        <end position="415"/>
    </location>
</feature>
<dbReference type="GO" id="GO:0051205">
    <property type="term" value="P:protein insertion into membrane"/>
    <property type="evidence" value="ECO:0007669"/>
    <property type="project" value="UniProtKB-UniRule"/>
</dbReference>
<dbReference type="HAMAP" id="MF_00923">
    <property type="entry name" value="OM_assembly_BamB"/>
    <property type="match status" value="1"/>
</dbReference>
<dbReference type="PANTHER" id="PTHR34512">
    <property type="entry name" value="CELL SURFACE PROTEIN"/>
    <property type="match status" value="1"/>
</dbReference>
<organism evidence="7 8">
    <name type="scientific">Allochromatium vinosum (strain ATCC 17899 / DSM 180 / NBRC 103801 / NCIMB 10441 / D)</name>
    <name type="common">Chromatium vinosum</name>
    <dbReference type="NCBI Taxonomy" id="572477"/>
    <lineage>
        <taxon>Bacteria</taxon>
        <taxon>Pseudomonadati</taxon>
        <taxon>Pseudomonadota</taxon>
        <taxon>Gammaproteobacteria</taxon>
        <taxon>Chromatiales</taxon>
        <taxon>Chromatiaceae</taxon>
        <taxon>Allochromatium</taxon>
    </lineage>
</organism>
<evidence type="ECO:0000256" key="1">
    <source>
        <dbReference type="ARBA" id="ARBA00022729"/>
    </source>
</evidence>
<dbReference type="EMBL" id="CP001896">
    <property type="protein sequence ID" value="ADC62213.1"/>
    <property type="molecule type" value="Genomic_DNA"/>
</dbReference>
<keyword evidence="1 4" id="KW-0732">Signal</keyword>
<dbReference type="NCBIfam" id="TIGR03300">
    <property type="entry name" value="assembly_YfgL"/>
    <property type="match status" value="1"/>
</dbReference>
<dbReference type="SMART" id="SM00564">
    <property type="entry name" value="PQQ"/>
    <property type="match status" value="7"/>
</dbReference>
<keyword evidence="4 7" id="KW-0449">Lipoprotein</keyword>
<comment type="similarity">
    <text evidence="4">Belongs to the BamB family.</text>
</comment>
<name>D3RSQ4_ALLVD</name>
<evidence type="ECO:0000259" key="6">
    <source>
        <dbReference type="Pfam" id="PF13360"/>
    </source>
</evidence>
<dbReference type="AlphaFoldDB" id="D3RSQ4"/>
<keyword evidence="3 4" id="KW-0998">Cell outer membrane</keyword>
<feature type="domain" description="Pyrrolo-quinoline quinone repeat" evidence="6">
    <location>
        <begin position="332"/>
        <end position="391"/>
    </location>
</feature>
<dbReference type="CDD" id="cd10276">
    <property type="entry name" value="BamB_YfgL"/>
    <property type="match status" value="1"/>
</dbReference>
<comment type="subcellular location">
    <subcellularLocation>
        <location evidence="4">Cell outer membrane</location>
        <topology evidence="4">Lipid-anchor</topology>
    </subcellularLocation>
</comment>
<protein>
    <recommendedName>
        <fullName evidence="4">Outer membrane protein assembly factor BamB</fullName>
    </recommendedName>
</protein>